<dbReference type="AlphaFoldDB" id="A0A7K1SHA3"/>
<proteinExistence type="predicted"/>
<dbReference type="EMBL" id="WPIN01000010">
    <property type="protein sequence ID" value="MVM33189.1"/>
    <property type="molecule type" value="Genomic_DNA"/>
</dbReference>
<dbReference type="InterPro" id="IPR012337">
    <property type="entry name" value="RNaseH-like_sf"/>
</dbReference>
<dbReference type="PANTHER" id="PTHR46889:SF4">
    <property type="entry name" value="TRANSPOSASE INSO FOR INSERTION SEQUENCE ELEMENT IS911B-RELATED"/>
    <property type="match status" value="1"/>
</dbReference>
<comment type="caution">
    <text evidence="2">The sequence shown here is derived from an EMBL/GenBank/DDBJ whole genome shotgun (WGS) entry which is preliminary data.</text>
</comment>
<dbReference type="InterPro" id="IPR001584">
    <property type="entry name" value="Integrase_cat-core"/>
</dbReference>
<keyword evidence="3" id="KW-1185">Reference proteome</keyword>
<dbReference type="RefSeq" id="WP_157587909.1">
    <property type="nucleotide sequence ID" value="NZ_WPIN01000010.1"/>
</dbReference>
<dbReference type="GO" id="GO:0015074">
    <property type="term" value="P:DNA integration"/>
    <property type="evidence" value="ECO:0007669"/>
    <property type="project" value="InterPro"/>
</dbReference>
<accession>A0A7K1SHA3</accession>
<dbReference type="SUPFAM" id="SSF53098">
    <property type="entry name" value="Ribonuclease H-like"/>
    <property type="match status" value="1"/>
</dbReference>
<evidence type="ECO:0000313" key="2">
    <source>
        <dbReference type="EMBL" id="MVM33189.1"/>
    </source>
</evidence>
<name>A0A7K1SHA3_9BACT</name>
<sequence length="75" mass="8893">MLLRNRYGRGRPCGRLKAELLEGGVFLSVEDARTEIFDYIEIYYNRERKHSSLGYKSPEQFEQEYIINLTNSVCR</sequence>
<organism evidence="2 3">
    <name type="scientific">Spirosoma arboris</name>
    <dbReference type="NCBI Taxonomy" id="2682092"/>
    <lineage>
        <taxon>Bacteria</taxon>
        <taxon>Pseudomonadati</taxon>
        <taxon>Bacteroidota</taxon>
        <taxon>Cytophagia</taxon>
        <taxon>Cytophagales</taxon>
        <taxon>Cytophagaceae</taxon>
        <taxon>Spirosoma</taxon>
    </lineage>
</organism>
<evidence type="ECO:0000313" key="3">
    <source>
        <dbReference type="Proteomes" id="UP000436006"/>
    </source>
</evidence>
<gene>
    <name evidence="2" type="ORF">GO755_24325</name>
</gene>
<protein>
    <submittedName>
        <fullName evidence="2">IS3 family transposase</fullName>
    </submittedName>
</protein>
<dbReference type="InterPro" id="IPR050900">
    <property type="entry name" value="Transposase_IS3/IS150/IS904"/>
</dbReference>
<reference evidence="2 3" key="1">
    <citation type="submission" date="2019-12" db="EMBL/GenBank/DDBJ databases">
        <title>Spirosoma sp. HMF4905 genome sequencing and assembly.</title>
        <authorList>
            <person name="Kang H."/>
            <person name="Cha I."/>
            <person name="Kim H."/>
            <person name="Joh K."/>
        </authorList>
    </citation>
    <scope>NUCLEOTIDE SEQUENCE [LARGE SCALE GENOMIC DNA]</scope>
    <source>
        <strain evidence="2 3">HMF4905</strain>
    </source>
</reference>
<feature type="domain" description="Integrase catalytic" evidence="1">
    <location>
        <begin position="14"/>
        <end position="64"/>
    </location>
</feature>
<evidence type="ECO:0000259" key="1">
    <source>
        <dbReference type="Pfam" id="PF13333"/>
    </source>
</evidence>
<dbReference type="Proteomes" id="UP000436006">
    <property type="component" value="Unassembled WGS sequence"/>
</dbReference>
<dbReference type="PANTHER" id="PTHR46889">
    <property type="entry name" value="TRANSPOSASE INSF FOR INSERTION SEQUENCE IS3B-RELATED"/>
    <property type="match status" value="1"/>
</dbReference>
<dbReference type="Pfam" id="PF13333">
    <property type="entry name" value="rve_2"/>
    <property type="match status" value="1"/>
</dbReference>